<feature type="chain" id="PRO_5032546031" evidence="6">
    <location>
        <begin position="29"/>
        <end position="178"/>
    </location>
</feature>
<feature type="transmembrane region" description="Helical" evidence="5">
    <location>
        <begin position="149"/>
        <end position="170"/>
    </location>
</feature>
<evidence type="ECO:0000259" key="7">
    <source>
        <dbReference type="Pfam" id="PF04234"/>
    </source>
</evidence>
<dbReference type="SUPFAM" id="SSF81296">
    <property type="entry name" value="E set domains"/>
    <property type="match status" value="1"/>
</dbReference>
<evidence type="ECO:0000256" key="1">
    <source>
        <dbReference type="ARBA" id="ARBA00004196"/>
    </source>
</evidence>
<name>A0A846YZW7_9ACTN</name>
<feature type="signal peptide" evidence="6">
    <location>
        <begin position="1"/>
        <end position="28"/>
    </location>
</feature>
<evidence type="ECO:0000256" key="2">
    <source>
        <dbReference type="ARBA" id="ARBA00022723"/>
    </source>
</evidence>
<sequence>MNKATRRIAAGVLAAGTALALTAAPASAHTTLTSANPAKDATVSAPSQIVLTYADPVRLPRVILMDASKKQYQTGSAQAVDNKVTQAVNGALPNGKYTVGWRVVASDGHPVEGTYTFTVTGSSGAAQPAAPAPSPAAATSAQTSPGSSGWLWIGLIVLVIALAAGAVAWLRRSSSAQD</sequence>
<evidence type="ECO:0000256" key="3">
    <source>
        <dbReference type="ARBA" id="ARBA00022729"/>
    </source>
</evidence>
<evidence type="ECO:0000256" key="6">
    <source>
        <dbReference type="SAM" id="SignalP"/>
    </source>
</evidence>
<accession>A0A846YZW7</accession>
<comment type="subcellular location">
    <subcellularLocation>
        <location evidence="1">Cell envelope</location>
    </subcellularLocation>
</comment>
<dbReference type="Gene3D" id="2.60.40.1220">
    <property type="match status" value="1"/>
</dbReference>
<dbReference type="RefSeq" id="WP_067628700.1">
    <property type="nucleotide sequence ID" value="NZ_JAAXPI010000023.1"/>
</dbReference>
<dbReference type="GO" id="GO:0005507">
    <property type="term" value="F:copper ion binding"/>
    <property type="evidence" value="ECO:0007669"/>
    <property type="project" value="InterPro"/>
</dbReference>
<keyword evidence="9" id="KW-1185">Reference proteome</keyword>
<dbReference type="InterPro" id="IPR014755">
    <property type="entry name" value="Cu-Rt/internalin_Ig-like"/>
</dbReference>
<dbReference type="InterPro" id="IPR007348">
    <property type="entry name" value="CopC_dom"/>
</dbReference>
<dbReference type="GO" id="GO:0042597">
    <property type="term" value="C:periplasmic space"/>
    <property type="evidence" value="ECO:0007669"/>
    <property type="project" value="InterPro"/>
</dbReference>
<keyword evidence="2" id="KW-0479">Metal-binding</keyword>
<feature type="domain" description="CopC" evidence="7">
    <location>
        <begin position="29"/>
        <end position="119"/>
    </location>
</feature>
<proteinExistence type="predicted"/>
<dbReference type="GO" id="GO:0030313">
    <property type="term" value="C:cell envelope"/>
    <property type="evidence" value="ECO:0007669"/>
    <property type="project" value="UniProtKB-SubCell"/>
</dbReference>
<keyword evidence="4" id="KW-0186">Copper</keyword>
<keyword evidence="5" id="KW-0472">Membrane</keyword>
<dbReference type="PANTHER" id="PTHR34820:SF4">
    <property type="entry name" value="INNER MEMBRANE PROTEIN YEBZ"/>
    <property type="match status" value="1"/>
</dbReference>
<dbReference type="GO" id="GO:0005886">
    <property type="term" value="C:plasma membrane"/>
    <property type="evidence" value="ECO:0007669"/>
    <property type="project" value="TreeGrafter"/>
</dbReference>
<dbReference type="Proteomes" id="UP000579250">
    <property type="component" value="Unassembled WGS sequence"/>
</dbReference>
<dbReference type="PANTHER" id="PTHR34820">
    <property type="entry name" value="INNER MEMBRANE PROTEIN YEBZ"/>
    <property type="match status" value="1"/>
</dbReference>
<dbReference type="Pfam" id="PF04234">
    <property type="entry name" value="CopC"/>
    <property type="match status" value="1"/>
</dbReference>
<dbReference type="AlphaFoldDB" id="A0A846YZW7"/>
<dbReference type="EMBL" id="JAAXPI010000023">
    <property type="protein sequence ID" value="NKZ05581.1"/>
    <property type="molecule type" value="Genomic_DNA"/>
</dbReference>
<evidence type="ECO:0000313" key="8">
    <source>
        <dbReference type="EMBL" id="NKZ05581.1"/>
    </source>
</evidence>
<reference evidence="8 9" key="1">
    <citation type="submission" date="2020-04" db="EMBL/GenBank/DDBJ databases">
        <title>MicrobeNet Type strains.</title>
        <authorList>
            <person name="Nicholson A.C."/>
        </authorList>
    </citation>
    <scope>NUCLEOTIDE SEQUENCE [LARGE SCALE GENOMIC DNA]</scope>
    <source>
        <strain evidence="8 9">ATCC BAA-277</strain>
    </source>
</reference>
<comment type="caution">
    <text evidence="8">The sequence shown here is derived from an EMBL/GenBank/DDBJ whole genome shotgun (WGS) entry which is preliminary data.</text>
</comment>
<protein>
    <submittedName>
        <fullName evidence="8">Copper resistance protein CopC</fullName>
    </submittedName>
</protein>
<dbReference type="InterPro" id="IPR032694">
    <property type="entry name" value="CopC/D"/>
</dbReference>
<dbReference type="InterPro" id="IPR014756">
    <property type="entry name" value="Ig_E-set"/>
</dbReference>
<keyword evidence="3 6" id="KW-0732">Signal</keyword>
<dbReference type="GO" id="GO:0046688">
    <property type="term" value="P:response to copper ion"/>
    <property type="evidence" value="ECO:0007669"/>
    <property type="project" value="InterPro"/>
</dbReference>
<dbReference type="GO" id="GO:0006825">
    <property type="term" value="P:copper ion transport"/>
    <property type="evidence" value="ECO:0007669"/>
    <property type="project" value="InterPro"/>
</dbReference>
<keyword evidence="5" id="KW-1133">Transmembrane helix</keyword>
<keyword evidence="5" id="KW-0812">Transmembrane</keyword>
<evidence type="ECO:0000256" key="4">
    <source>
        <dbReference type="ARBA" id="ARBA00023008"/>
    </source>
</evidence>
<organism evidence="8 9">
    <name type="scientific">Actinomadura latina</name>
    <dbReference type="NCBI Taxonomy" id="163603"/>
    <lineage>
        <taxon>Bacteria</taxon>
        <taxon>Bacillati</taxon>
        <taxon>Actinomycetota</taxon>
        <taxon>Actinomycetes</taxon>
        <taxon>Streptosporangiales</taxon>
        <taxon>Thermomonosporaceae</taxon>
        <taxon>Actinomadura</taxon>
    </lineage>
</organism>
<evidence type="ECO:0000313" key="9">
    <source>
        <dbReference type="Proteomes" id="UP000579250"/>
    </source>
</evidence>
<evidence type="ECO:0000256" key="5">
    <source>
        <dbReference type="SAM" id="Phobius"/>
    </source>
</evidence>
<gene>
    <name evidence="8" type="ORF">HGB48_17780</name>
</gene>